<feature type="compositionally biased region" description="Polar residues" evidence="1">
    <location>
        <begin position="56"/>
        <end position="67"/>
    </location>
</feature>
<evidence type="ECO:0000256" key="1">
    <source>
        <dbReference type="SAM" id="MobiDB-lite"/>
    </source>
</evidence>
<comment type="caution">
    <text evidence="2">The sequence shown here is derived from an EMBL/GenBank/DDBJ whole genome shotgun (WGS) entry which is preliminary data.</text>
</comment>
<feature type="region of interest" description="Disordered" evidence="1">
    <location>
        <begin position="1"/>
        <end position="23"/>
    </location>
</feature>
<dbReference type="AlphaFoldDB" id="A0AAV4Q5A8"/>
<proteinExistence type="predicted"/>
<organism evidence="2 3">
    <name type="scientific">Caerostris extrusa</name>
    <name type="common">Bark spider</name>
    <name type="synonym">Caerostris bankana</name>
    <dbReference type="NCBI Taxonomy" id="172846"/>
    <lineage>
        <taxon>Eukaryota</taxon>
        <taxon>Metazoa</taxon>
        <taxon>Ecdysozoa</taxon>
        <taxon>Arthropoda</taxon>
        <taxon>Chelicerata</taxon>
        <taxon>Arachnida</taxon>
        <taxon>Araneae</taxon>
        <taxon>Araneomorphae</taxon>
        <taxon>Entelegynae</taxon>
        <taxon>Araneoidea</taxon>
        <taxon>Araneidae</taxon>
        <taxon>Caerostris</taxon>
    </lineage>
</organism>
<evidence type="ECO:0000313" key="2">
    <source>
        <dbReference type="EMBL" id="GIY03659.1"/>
    </source>
</evidence>
<gene>
    <name evidence="2" type="primary">VIRMA</name>
    <name evidence="2" type="ORF">CEXT_159121</name>
</gene>
<evidence type="ECO:0000313" key="3">
    <source>
        <dbReference type="Proteomes" id="UP001054945"/>
    </source>
</evidence>
<reference evidence="2 3" key="1">
    <citation type="submission" date="2021-06" db="EMBL/GenBank/DDBJ databases">
        <title>Caerostris extrusa draft genome.</title>
        <authorList>
            <person name="Kono N."/>
            <person name="Arakawa K."/>
        </authorList>
    </citation>
    <scope>NUCLEOTIDE SEQUENCE [LARGE SCALE GENOMIC DNA]</scope>
</reference>
<dbReference type="Proteomes" id="UP001054945">
    <property type="component" value="Unassembled WGS sequence"/>
</dbReference>
<feature type="compositionally biased region" description="Polar residues" evidence="1">
    <location>
        <begin position="1"/>
        <end position="21"/>
    </location>
</feature>
<sequence length="149" mass="16560">MSASGLKSFANKIQDSNNNAETDSKTFKTCYQKLLEFFVSKQLTRKNLFKVPPVSETKSAPSDSSDTAEIRAASVEPELEAETISNSGETLIQIIISCLQEITCAYHNAGKNFTQPKRYLPARSQFEFPGSLCTIHFLGYLECSSKPNY</sequence>
<name>A0AAV4Q5A8_CAEEX</name>
<dbReference type="EMBL" id="BPLR01005610">
    <property type="protein sequence ID" value="GIY03659.1"/>
    <property type="molecule type" value="Genomic_DNA"/>
</dbReference>
<feature type="region of interest" description="Disordered" evidence="1">
    <location>
        <begin position="53"/>
        <end position="75"/>
    </location>
</feature>
<keyword evidence="3" id="KW-1185">Reference proteome</keyword>
<protein>
    <submittedName>
        <fullName evidence="2">Protein virilizer</fullName>
    </submittedName>
</protein>
<accession>A0AAV4Q5A8</accession>